<reference evidence="4" key="1">
    <citation type="submission" date="2016-06" db="UniProtKB">
        <authorList>
            <consortium name="WormBaseParasite"/>
        </authorList>
    </citation>
    <scope>IDENTIFICATION</scope>
</reference>
<gene>
    <name evidence="2" type="ORF">ECPE_LOCUS7111</name>
</gene>
<dbReference type="EMBL" id="UZAN01044183">
    <property type="protein sequence ID" value="VDP80203.1"/>
    <property type="molecule type" value="Genomic_DNA"/>
</dbReference>
<reference evidence="2 3" key="2">
    <citation type="submission" date="2018-11" db="EMBL/GenBank/DDBJ databases">
        <authorList>
            <consortium name="Pathogen Informatics"/>
        </authorList>
    </citation>
    <scope>NUCLEOTIDE SEQUENCE [LARGE SCALE GENOMIC DNA]</scope>
    <source>
        <strain evidence="2 3">Egypt</strain>
    </source>
</reference>
<evidence type="ECO:0000256" key="1">
    <source>
        <dbReference type="SAM" id="MobiDB-lite"/>
    </source>
</evidence>
<dbReference type="AlphaFoldDB" id="A0A183AJH6"/>
<evidence type="ECO:0000313" key="4">
    <source>
        <dbReference type="WBParaSite" id="ECPE_0000712601-mRNA-1"/>
    </source>
</evidence>
<sequence>MPESEHRLVLNRVRRFCSEILPPQLVEREDMQFRFTEGRTRLVDEDIYLQTPESRISGRPLTVDREHTSAVHSPSDTATARGLDLSDTSNLDSSPISGIDREWPRLVPVEDPVRLEQFALSDALALSGKFEVSF</sequence>
<evidence type="ECO:0000313" key="3">
    <source>
        <dbReference type="Proteomes" id="UP000272942"/>
    </source>
</evidence>
<name>A0A183AJH6_9TREM</name>
<keyword evidence="3" id="KW-1185">Reference proteome</keyword>
<evidence type="ECO:0000313" key="2">
    <source>
        <dbReference type="EMBL" id="VDP80203.1"/>
    </source>
</evidence>
<dbReference type="WBParaSite" id="ECPE_0000712601-mRNA-1">
    <property type="protein sequence ID" value="ECPE_0000712601-mRNA-1"/>
    <property type="gene ID" value="ECPE_0000712601"/>
</dbReference>
<dbReference type="Proteomes" id="UP000272942">
    <property type="component" value="Unassembled WGS sequence"/>
</dbReference>
<dbReference type="OrthoDB" id="242766at2759"/>
<feature type="compositionally biased region" description="Low complexity" evidence="1">
    <location>
        <begin position="83"/>
        <end position="94"/>
    </location>
</feature>
<accession>A0A183AJH6</accession>
<organism evidence="4">
    <name type="scientific">Echinostoma caproni</name>
    <dbReference type="NCBI Taxonomy" id="27848"/>
    <lineage>
        <taxon>Eukaryota</taxon>
        <taxon>Metazoa</taxon>
        <taxon>Spiralia</taxon>
        <taxon>Lophotrochozoa</taxon>
        <taxon>Platyhelminthes</taxon>
        <taxon>Trematoda</taxon>
        <taxon>Digenea</taxon>
        <taxon>Plagiorchiida</taxon>
        <taxon>Echinostomata</taxon>
        <taxon>Echinostomatoidea</taxon>
        <taxon>Echinostomatidae</taxon>
        <taxon>Echinostoma</taxon>
    </lineage>
</organism>
<feature type="region of interest" description="Disordered" evidence="1">
    <location>
        <begin position="61"/>
        <end position="97"/>
    </location>
</feature>
<protein>
    <submittedName>
        <fullName evidence="4">Uma2 domain-containing protein</fullName>
    </submittedName>
</protein>
<proteinExistence type="predicted"/>